<dbReference type="CDD" id="cd00093">
    <property type="entry name" value="HTH_XRE"/>
    <property type="match status" value="1"/>
</dbReference>
<comment type="caution">
    <text evidence="1">The sequence shown here is derived from an EMBL/GenBank/DDBJ whole genome shotgun (WGS) entry which is preliminary data.</text>
</comment>
<dbReference type="EMBL" id="BMPI01000027">
    <property type="protein sequence ID" value="GGM45125.1"/>
    <property type="molecule type" value="Genomic_DNA"/>
</dbReference>
<dbReference type="Gene3D" id="1.10.260.40">
    <property type="entry name" value="lambda repressor-like DNA-binding domains"/>
    <property type="match status" value="1"/>
</dbReference>
<dbReference type="GO" id="GO:0003677">
    <property type="term" value="F:DNA binding"/>
    <property type="evidence" value="ECO:0007669"/>
    <property type="project" value="InterPro"/>
</dbReference>
<dbReference type="InterPro" id="IPR001387">
    <property type="entry name" value="Cro/C1-type_HTH"/>
</dbReference>
<protein>
    <recommendedName>
        <fullName evidence="3">HTH cro/C1-type domain-containing protein</fullName>
    </recommendedName>
</protein>
<dbReference type="InterPro" id="IPR010982">
    <property type="entry name" value="Lambda_DNA-bd_dom_sf"/>
</dbReference>
<dbReference type="SUPFAM" id="SSF48452">
    <property type="entry name" value="TPR-like"/>
    <property type="match status" value="1"/>
</dbReference>
<evidence type="ECO:0000313" key="1">
    <source>
        <dbReference type="EMBL" id="GGM45125.1"/>
    </source>
</evidence>
<name>A0A917TZT4_9ACTN</name>
<dbReference type="SUPFAM" id="SSF81901">
    <property type="entry name" value="HCP-like"/>
    <property type="match status" value="1"/>
</dbReference>
<dbReference type="Gene3D" id="1.25.40.10">
    <property type="entry name" value="Tetratricopeptide repeat domain"/>
    <property type="match status" value="2"/>
</dbReference>
<evidence type="ECO:0008006" key="3">
    <source>
        <dbReference type="Google" id="ProtNLM"/>
    </source>
</evidence>
<sequence>MDVTSVTNRAEFAARLDELRRAAGLTYAQLDANSGKRLPKGTVSEMLGGKSLPTEETLRTFLVACRVPAAELPGWLDLLHRIRADDRRVPANAVRVRDANPRHLGVHAAIRVGDTDADDPAYIERDLDQGWNGLQRAVEKGARAGTFILLVGHSSTGKTRSAFEAIRRMLPEWWLVHPDRSEDVAAFAEHPVANSVVWLDELHRYVSGDPPLDDGTVRQLLRAPAPVMIVGTLWPEQYAEYTSFQVPYGAHAKPRTLVDLANVIVVEPRLSDAELDRARRVAEADPRVRAALASGEYGLTQTLAAGPHLLRHWQNADPYARAVIAAAVDLTRLGVLHPISATCLRAAARGYCSTRERAAAKPDWFDTALAYATKSMLGAAAALRPEAVDMGEVDGYTVADFLQQQAGGARHAEPVPDSAWQAAVEHVGDVEDLGRLARGAERTLRYRYAVDLYRRISPITPADALRRAALLALRGEFDELGALADGGDDEAGRRLAELLVEHDRIEELTRRADGGDEPAARRLAGVLVRRDDVGTLTSRALAGDWAAMSRLADHLVDAGAVDRAVLVMRTFMSTRPGHVPSAVRLADLLAERGDTGWAIEILEGLPEDSDAASRLADLLVRNDEDDEAIALLEEQAGNGDWSAPWRLAGVLADRGDVDELRARSDGGDDDAAWRLADLLRSDGRLDEAAQLLRRRAEAGNAVAAYRLAELLERHAGDVAAAAAVLQGLMRGGDGTAAGKLADLMARHGEQREAEELLRERADAGDPPSAWQLAELLAGRGAVDELTRRADGGDRSAAWHLAELLVERADAGALVTRINAGDQHAADLLPTLLTALGRSDEATWVKRLGLNADGSIARP</sequence>
<dbReference type="InterPro" id="IPR027417">
    <property type="entry name" value="P-loop_NTPase"/>
</dbReference>
<reference evidence="1" key="1">
    <citation type="journal article" date="2014" name="Int. J. Syst. Evol. Microbiol.">
        <title>Complete genome sequence of Corynebacterium casei LMG S-19264T (=DSM 44701T), isolated from a smear-ripened cheese.</title>
        <authorList>
            <consortium name="US DOE Joint Genome Institute (JGI-PGF)"/>
            <person name="Walter F."/>
            <person name="Albersmeier A."/>
            <person name="Kalinowski J."/>
            <person name="Ruckert C."/>
        </authorList>
    </citation>
    <scope>NUCLEOTIDE SEQUENCE</scope>
    <source>
        <strain evidence="1">JCM 19831</strain>
    </source>
</reference>
<dbReference type="Proteomes" id="UP000642070">
    <property type="component" value="Unassembled WGS sequence"/>
</dbReference>
<dbReference type="SUPFAM" id="SSF47413">
    <property type="entry name" value="lambda repressor-like DNA-binding domains"/>
    <property type="match status" value="1"/>
</dbReference>
<dbReference type="AlphaFoldDB" id="A0A917TZT4"/>
<dbReference type="InterPro" id="IPR011990">
    <property type="entry name" value="TPR-like_helical_dom_sf"/>
</dbReference>
<dbReference type="RefSeq" id="WP_190252675.1">
    <property type="nucleotide sequence ID" value="NZ_BMPI01000027.1"/>
</dbReference>
<proteinExistence type="predicted"/>
<dbReference type="SUPFAM" id="SSF52540">
    <property type="entry name" value="P-loop containing nucleoside triphosphate hydrolases"/>
    <property type="match status" value="1"/>
</dbReference>
<gene>
    <name evidence="1" type="ORF">GCM10007977_053320</name>
</gene>
<reference evidence="1" key="2">
    <citation type="submission" date="2020-09" db="EMBL/GenBank/DDBJ databases">
        <authorList>
            <person name="Sun Q."/>
            <person name="Ohkuma M."/>
        </authorList>
    </citation>
    <scope>NUCLEOTIDE SEQUENCE</scope>
    <source>
        <strain evidence="1">JCM 19831</strain>
    </source>
</reference>
<evidence type="ECO:0000313" key="2">
    <source>
        <dbReference type="Proteomes" id="UP000642070"/>
    </source>
</evidence>
<keyword evidence="2" id="KW-1185">Reference proteome</keyword>
<accession>A0A917TZT4</accession>
<organism evidence="1 2">
    <name type="scientific">Dactylosporangium sucinum</name>
    <dbReference type="NCBI Taxonomy" id="1424081"/>
    <lineage>
        <taxon>Bacteria</taxon>
        <taxon>Bacillati</taxon>
        <taxon>Actinomycetota</taxon>
        <taxon>Actinomycetes</taxon>
        <taxon>Micromonosporales</taxon>
        <taxon>Micromonosporaceae</taxon>
        <taxon>Dactylosporangium</taxon>
    </lineage>
</organism>